<name>A0ACB7YCP6_9ERIC</name>
<evidence type="ECO:0000313" key="2">
    <source>
        <dbReference type="Proteomes" id="UP000828048"/>
    </source>
</evidence>
<protein>
    <submittedName>
        <fullName evidence="1">Uncharacterized protein</fullName>
    </submittedName>
</protein>
<dbReference type="Proteomes" id="UP000828048">
    <property type="component" value="Chromosome 8"/>
</dbReference>
<organism evidence="1 2">
    <name type="scientific">Vaccinium darrowii</name>
    <dbReference type="NCBI Taxonomy" id="229202"/>
    <lineage>
        <taxon>Eukaryota</taxon>
        <taxon>Viridiplantae</taxon>
        <taxon>Streptophyta</taxon>
        <taxon>Embryophyta</taxon>
        <taxon>Tracheophyta</taxon>
        <taxon>Spermatophyta</taxon>
        <taxon>Magnoliopsida</taxon>
        <taxon>eudicotyledons</taxon>
        <taxon>Gunneridae</taxon>
        <taxon>Pentapetalae</taxon>
        <taxon>asterids</taxon>
        <taxon>Ericales</taxon>
        <taxon>Ericaceae</taxon>
        <taxon>Vaccinioideae</taxon>
        <taxon>Vaccinieae</taxon>
        <taxon>Vaccinium</taxon>
    </lineage>
</organism>
<reference evidence="1 2" key="1">
    <citation type="journal article" date="2021" name="Hortic Res">
        <title>High-quality reference genome and annotation aids understanding of berry development for evergreen blueberry (Vaccinium darrowii).</title>
        <authorList>
            <person name="Yu J."/>
            <person name="Hulse-Kemp A.M."/>
            <person name="Babiker E."/>
            <person name="Staton M."/>
        </authorList>
    </citation>
    <scope>NUCLEOTIDE SEQUENCE [LARGE SCALE GENOMIC DNA]</scope>
    <source>
        <strain evidence="2">cv. NJ 8807/NJ 8810</strain>
        <tissue evidence="1">Young leaf</tissue>
    </source>
</reference>
<evidence type="ECO:0000313" key="1">
    <source>
        <dbReference type="EMBL" id="KAH7851087.1"/>
    </source>
</evidence>
<gene>
    <name evidence="1" type="ORF">Vadar_007104</name>
</gene>
<proteinExistence type="predicted"/>
<sequence>MQTGDDGGWGTFLGTVPIQETTNFCYYCGTVGHDDKACVQKHNDSKAEGVKDNQYGAWLKASPVKIPAKRQSEGPEISPSESSSAGVDKERTVIHGNDKVYSRKGGNLKSAKGQIVWNPNDLENNSPDLVMLGQDTGLGRQVQAKIGDQLGPVGKIVPINLPEKAHSVGASFGPSEDMVVKPQSGNGLKCFSTQSIRAFIAERGIQLGVQLQETQTINAGVNDGVQKGSIQKKAESVSQGATGGQGKRSRQTSGRFQRAVTNGESGKSTVLPAKRKGEPNLVEPAVNGPKGPDEAIGMELSGIGESPDYTPIDGTLDGWLSNCGSCRHSWRTSGAMETTVEGGRRREIRSLRAFRQFVNDLGAIDLGFSGYPFTWANRRYGDGLVKERLDRVLVSSDWRLKYDTALVKHLFTVGSDHAALLLDTNPPKGKGFRQFRFDSRWCEDPESHDVVKRSWQGAIRGSKMFEIFQKVRNCHKELRNWSKQKGFNARKKIIDLQQKLESNGADHRGVWGGEIRALEKELNSAWDQEDQYWRQKARNANGEWCDNPDEVANEFVKYFHDIFQSEGTEHMEEVTSTIRGKISGNMNSRLTKDFTRGEIKKALFDMDPTKAPGADGMTAGLFQHYWSIIGEDIINVVQSFFRSGQILRSFNHTHIVLIPKVKTPLQEILSHSIAEFHAFASANAKERAPSQPVMEEVSRWNPPDYGTLKINSDAAFDVSKKRGGIGLVARDYLGQVIWAAAIPILNARSAEVVKALGFRWAVTMAKEKGGEHFLLEGDAQCVIQMLQGVKIPNSSLAVIIRDTMRLSSSFSDVSFFVCVS</sequence>
<comment type="caution">
    <text evidence="1">The sequence shown here is derived from an EMBL/GenBank/DDBJ whole genome shotgun (WGS) entry which is preliminary data.</text>
</comment>
<accession>A0ACB7YCP6</accession>
<dbReference type="EMBL" id="CM037158">
    <property type="protein sequence ID" value="KAH7851087.1"/>
    <property type="molecule type" value="Genomic_DNA"/>
</dbReference>
<keyword evidence="2" id="KW-1185">Reference proteome</keyword>